<proteinExistence type="predicted"/>
<evidence type="ECO:0000259" key="1">
    <source>
        <dbReference type="PROSITE" id="PS50943"/>
    </source>
</evidence>
<organism evidence="2 3">
    <name type="scientific">Microbacterium terregens</name>
    <dbReference type="NCBI Taxonomy" id="69363"/>
    <lineage>
        <taxon>Bacteria</taxon>
        <taxon>Bacillati</taxon>
        <taxon>Actinomycetota</taxon>
        <taxon>Actinomycetes</taxon>
        <taxon>Micrococcales</taxon>
        <taxon>Microbacteriaceae</taxon>
        <taxon>Microbacterium</taxon>
    </lineage>
</organism>
<protein>
    <submittedName>
        <fullName evidence="2">Helix-turn-helix domain-containing protein</fullName>
    </submittedName>
</protein>
<name>A0ABV5SXG5_9MICO</name>
<gene>
    <name evidence="2" type="ORF">ACFFPJ_04110</name>
</gene>
<dbReference type="PROSITE" id="PS50943">
    <property type="entry name" value="HTH_CROC1"/>
    <property type="match status" value="1"/>
</dbReference>
<dbReference type="SUPFAM" id="SSF47413">
    <property type="entry name" value="lambda repressor-like DNA-binding domains"/>
    <property type="match status" value="1"/>
</dbReference>
<dbReference type="CDD" id="cd00093">
    <property type="entry name" value="HTH_XRE"/>
    <property type="match status" value="1"/>
</dbReference>
<comment type="caution">
    <text evidence="2">The sequence shown here is derived from an EMBL/GenBank/DDBJ whole genome shotgun (WGS) entry which is preliminary data.</text>
</comment>
<evidence type="ECO:0000313" key="3">
    <source>
        <dbReference type="Proteomes" id="UP001589611"/>
    </source>
</evidence>
<evidence type="ECO:0000313" key="2">
    <source>
        <dbReference type="EMBL" id="MFB9644980.1"/>
    </source>
</evidence>
<feature type="domain" description="HTH cro/C1-type" evidence="1">
    <location>
        <begin position="20"/>
        <end position="50"/>
    </location>
</feature>
<dbReference type="InterPro" id="IPR010982">
    <property type="entry name" value="Lambda_DNA-bd_dom_sf"/>
</dbReference>
<dbReference type="Pfam" id="PF01381">
    <property type="entry name" value="HTH_3"/>
    <property type="match status" value="1"/>
</dbReference>
<dbReference type="Gene3D" id="1.10.260.40">
    <property type="entry name" value="lambda repressor-like DNA-binding domains"/>
    <property type="match status" value="1"/>
</dbReference>
<sequence length="73" mass="8293">MRVHAVDDEEAAAFSLAQWLRGVRDRRGMSQESVAHSADLAVSTYSRLERSTLSKKTANPTLATFVRSVWRWE</sequence>
<dbReference type="EMBL" id="JBHMBE010000002">
    <property type="protein sequence ID" value="MFB9644980.1"/>
    <property type="molecule type" value="Genomic_DNA"/>
</dbReference>
<dbReference type="Proteomes" id="UP001589611">
    <property type="component" value="Unassembled WGS sequence"/>
</dbReference>
<keyword evidence="3" id="KW-1185">Reference proteome</keyword>
<dbReference type="InterPro" id="IPR001387">
    <property type="entry name" value="Cro/C1-type_HTH"/>
</dbReference>
<dbReference type="RefSeq" id="WP_378721203.1">
    <property type="nucleotide sequence ID" value="NZ_BAAAWH010000001.1"/>
</dbReference>
<reference evidence="2 3" key="1">
    <citation type="submission" date="2024-09" db="EMBL/GenBank/DDBJ databases">
        <authorList>
            <person name="Sun Q."/>
            <person name="Mori K."/>
        </authorList>
    </citation>
    <scope>NUCLEOTIDE SEQUENCE [LARGE SCALE GENOMIC DNA]</scope>
    <source>
        <strain evidence="2 3">JCM 1342</strain>
    </source>
</reference>
<accession>A0ABV5SXG5</accession>